<gene>
    <name evidence="1" type="ORF">EWM57_17210</name>
</gene>
<proteinExistence type="predicted"/>
<comment type="caution">
    <text evidence="1">The sequence shown here is derived from an EMBL/GenBank/DDBJ whole genome shotgun (WGS) entry which is preliminary data.</text>
</comment>
<organism evidence="1 2">
    <name type="scientific">Hymenobacter persicinus</name>
    <dbReference type="NCBI Taxonomy" id="2025506"/>
    <lineage>
        <taxon>Bacteria</taxon>
        <taxon>Pseudomonadati</taxon>
        <taxon>Bacteroidota</taxon>
        <taxon>Cytophagia</taxon>
        <taxon>Cytophagales</taxon>
        <taxon>Hymenobacteraceae</taxon>
        <taxon>Hymenobacter</taxon>
    </lineage>
</organism>
<dbReference type="AlphaFoldDB" id="A0A4Q5L7V1"/>
<evidence type="ECO:0000313" key="1">
    <source>
        <dbReference type="EMBL" id="RYU77664.1"/>
    </source>
</evidence>
<reference evidence="1 2" key="1">
    <citation type="submission" date="2019-02" db="EMBL/GenBank/DDBJ databases">
        <title>Bacterial novel species isolated from soil.</title>
        <authorList>
            <person name="Jung H.-Y."/>
        </authorList>
    </citation>
    <scope>NUCLEOTIDE SEQUENCE [LARGE SCALE GENOMIC DNA]</scope>
    <source>
        <strain evidence="1 2">1-3-3-3</strain>
    </source>
</reference>
<dbReference type="RefSeq" id="WP_129922393.1">
    <property type="nucleotide sequence ID" value="NZ_SEWE01000046.1"/>
</dbReference>
<sequence>MHHKNLQSLLHQVTTAQPDASPDVEVLTQELAAKLKSGTAQPTDGAYAYASEPTGLWRRLGSWLDRMERVRAQLGRSGQLADRTQPDFD</sequence>
<protein>
    <submittedName>
        <fullName evidence="1">Uncharacterized protein</fullName>
    </submittedName>
</protein>
<accession>A0A4Q5L7V1</accession>
<name>A0A4Q5L7V1_9BACT</name>
<dbReference type="OrthoDB" id="9814092at2"/>
<dbReference type="EMBL" id="SEWE01000046">
    <property type="protein sequence ID" value="RYU77664.1"/>
    <property type="molecule type" value="Genomic_DNA"/>
</dbReference>
<dbReference type="Proteomes" id="UP000294155">
    <property type="component" value="Unassembled WGS sequence"/>
</dbReference>
<keyword evidence="2" id="KW-1185">Reference proteome</keyword>
<evidence type="ECO:0000313" key="2">
    <source>
        <dbReference type="Proteomes" id="UP000294155"/>
    </source>
</evidence>